<dbReference type="PANTHER" id="PTHR47506:SF1">
    <property type="entry name" value="HTH-TYPE TRANSCRIPTIONAL REGULATOR YJDC"/>
    <property type="match status" value="1"/>
</dbReference>
<comment type="caution">
    <text evidence="6">The sequence shown here is derived from an EMBL/GenBank/DDBJ whole genome shotgun (WGS) entry which is preliminary data.</text>
</comment>
<dbReference type="AlphaFoldDB" id="A0A845BNE0"/>
<dbReference type="SUPFAM" id="SSF46689">
    <property type="entry name" value="Homeodomain-like"/>
    <property type="match status" value="1"/>
</dbReference>
<evidence type="ECO:0000259" key="5">
    <source>
        <dbReference type="PROSITE" id="PS50977"/>
    </source>
</evidence>
<dbReference type="PRINTS" id="PR00455">
    <property type="entry name" value="HTHTETR"/>
</dbReference>
<evidence type="ECO:0000313" key="7">
    <source>
        <dbReference type="Proteomes" id="UP000467214"/>
    </source>
</evidence>
<dbReference type="GO" id="GO:0003677">
    <property type="term" value="F:DNA binding"/>
    <property type="evidence" value="ECO:0007669"/>
    <property type="project" value="UniProtKB-UniRule"/>
</dbReference>
<dbReference type="PROSITE" id="PS50977">
    <property type="entry name" value="HTH_TETR_2"/>
    <property type="match status" value="1"/>
</dbReference>
<name>A0A845BNE0_9NEIS</name>
<dbReference type="Gene3D" id="1.10.357.10">
    <property type="entry name" value="Tetracycline Repressor, domain 2"/>
    <property type="match status" value="1"/>
</dbReference>
<feature type="DNA-binding region" description="H-T-H motif" evidence="4">
    <location>
        <begin position="32"/>
        <end position="51"/>
    </location>
</feature>
<evidence type="ECO:0000256" key="2">
    <source>
        <dbReference type="ARBA" id="ARBA00023125"/>
    </source>
</evidence>
<evidence type="ECO:0000256" key="1">
    <source>
        <dbReference type="ARBA" id="ARBA00023015"/>
    </source>
</evidence>
<proteinExistence type="predicted"/>
<keyword evidence="2 4" id="KW-0238">DNA-binding</keyword>
<dbReference type="SUPFAM" id="SSF48498">
    <property type="entry name" value="Tetracyclin repressor-like, C-terminal domain"/>
    <property type="match status" value="1"/>
</dbReference>
<evidence type="ECO:0000256" key="4">
    <source>
        <dbReference type="PROSITE-ProRule" id="PRU00335"/>
    </source>
</evidence>
<evidence type="ECO:0000256" key="3">
    <source>
        <dbReference type="ARBA" id="ARBA00023163"/>
    </source>
</evidence>
<sequence length="202" mass="22762">MKMESAVKGETRKKILDLAEALLLSHGYHGFSYQQISKVLGVRNAAIHYHFPHKTDLGVALIQRYRRRFARFTDSQQLLSGREQLERYFELSETYFAKDRQICPSGVLSTEFPRLPEIMQAEASAFIDEMRSWAVLIALKGRAEATMTYAGEAEAIGAVLFSTLQGALQLARIDENILVTVKNQIRAMLGINMAGLHEKADK</sequence>
<dbReference type="Proteomes" id="UP000467214">
    <property type="component" value="Unassembled WGS sequence"/>
</dbReference>
<dbReference type="EMBL" id="WSSB01000012">
    <property type="protein sequence ID" value="MXR37875.1"/>
    <property type="molecule type" value="Genomic_DNA"/>
</dbReference>
<dbReference type="RefSeq" id="WP_160797696.1">
    <property type="nucleotide sequence ID" value="NZ_WSSB01000012.1"/>
</dbReference>
<keyword evidence="7" id="KW-1185">Reference proteome</keyword>
<dbReference type="InterPro" id="IPR001647">
    <property type="entry name" value="HTH_TetR"/>
</dbReference>
<reference evidence="6 7" key="1">
    <citation type="submission" date="2019-12" db="EMBL/GenBank/DDBJ databases">
        <title>Neisseriaceae gen. nov. sp. Genome sequencing and assembly.</title>
        <authorList>
            <person name="Liu Z."/>
            <person name="Li A."/>
        </authorList>
    </citation>
    <scope>NUCLEOTIDE SEQUENCE [LARGE SCALE GENOMIC DNA]</scope>
    <source>
        <strain evidence="6 7">B2N2-7</strain>
    </source>
</reference>
<feature type="domain" description="HTH tetR-type" evidence="5">
    <location>
        <begin position="9"/>
        <end position="69"/>
    </location>
</feature>
<protein>
    <submittedName>
        <fullName evidence="6">TetR family transcriptional regulator</fullName>
    </submittedName>
</protein>
<dbReference type="InterPro" id="IPR036271">
    <property type="entry name" value="Tet_transcr_reg_TetR-rel_C_sf"/>
</dbReference>
<gene>
    <name evidence="6" type="ORF">GQF02_12910</name>
</gene>
<keyword evidence="3" id="KW-0804">Transcription</keyword>
<evidence type="ECO:0000313" key="6">
    <source>
        <dbReference type="EMBL" id="MXR37875.1"/>
    </source>
</evidence>
<keyword evidence="1" id="KW-0805">Transcription regulation</keyword>
<dbReference type="Pfam" id="PF00440">
    <property type="entry name" value="TetR_N"/>
    <property type="match status" value="1"/>
</dbReference>
<dbReference type="InterPro" id="IPR009057">
    <property type="entry name" value="Homeodomain-like_sf"/>
</dbReference>
<organism evidence="6 7">
    <name type="scientific">Craterilacuibacter sinensis</name>
    <dbReference type="NCBI Taxonomy" id="2686017"/>
    <lineage>
        <taxon>Bacteria</taxon>
        <taxon>Pseudomonadati</taxon>
        <taxon>Pseudomonadota</taxon>
        <taxon>Betaproteobacteria</taxon>
        <taxon>Neisseriales</taxon>
        <taxon>Neisseriaceae</taxon>
        <taxon>Craterilacuibacter</taxon>
    </lineage>
</organism>
<dbReference type="PANTHER" id="PTHR47506">
    <property type="entry name" value="TRANSCRIPTIONAL REGULATORY PROTEIN"/>
    <property type="match status" value="1"/>
</dbReference>
<accession>A0A845BNE0</accession>